<comment type="caution">
    <text evidence="2">The sequence shown here is derived from an EMBL/GenBank/DDBJ whole genome shotgun (WGS) entry which is preliminary data.</text>
</comment>
<feature type="transmembrane region" description="Helical" evidence="1">
    <location>
        <begin position="6"/>
        <end position="24"/>
    </location>
</feature>
<organism evidence="2 3">
    <name type="scientific">Anaerococcus tetradius</name>
    <dbReference type="NCBI Taxonomy" id="33036"/>
    <lineage>
        <taxon>Bacteria</taxon>
        <taxon>Bacillati</taxon>
        <taxon>Bacillota</taxon>
        <taxon>Tissierellia</taxon>
        <taxon>Tissierellales</taxon>
        <taxon>Peptoniphilaceae</taxon>
        <taxon>Anaerococcus</taxon>
    </lineage>
</organism>
<reference evidence="3" key="1">
    <citation type="submission" date="2016-01" db="EMBL/GenBank/DDBJ databases">
        <authorList>
            <person name="Mitreva M."/>
            <person name="Pepin K.H."/>
            <person name="Mihindukulasuriya K.A."/>
            <person name="Fulton R."/>
            <person name="Fronick C."/>
            <person name="O'Laughlin M."/>
            <person name="Miner T."/>
            <person name="Herter B."/>
            <person name="Rosa B.A."/>
            <person name="Cordes M."/>
            <person name="Tomlinson C."/>
            <person name="Wollam A."/>
            <person name="Palsikar V.B."/>
            <person name="Mardis E.R."/>
            <person name="Wilson R.K."/>
        </authorList>
    </citation>
    <scope>NUCLEOTIDE SEQUENCE [LARGE SCALE GENOMIC DNA]</scope>
    <source>
        <strain evidence="3">MJR8151</strain>
    </source>
</reference>
<dbReference type="STRING" id="33036.HMPREF3200_00372"/>
<gene>
    <name evidence="2" type="ORF">HMPREF3200_00372</name>
</gene>
<dbReference type="EMBL" id="LRPM01000008">
    <property type="protein sequence ID" value="KWZ79031.1"/>
    <property type="molecule type" value="Genomic_DNA"/>
</dbReference>
<protein>
    <recommendedName>
        <fullName evidence="4">DUF3784 domain-containing protein</fullName>
    </recommendedName>
</protein>
<dbReference type="Proteomes" id="UP000070383">
    <property type="component" value="Unassembled WGS sequence"/>
</dbReference>
<dbReference type="OrthoDB" id="2339953at2"/>
<evidence type="ECO:0008006" key="4">
    <source>
        <dbReference type="Google" id="ProtNLM"/>
    </source>
</evidence>
<keyword evidence="1" id="KW-1133">Transmembrane helix</keyword>
<evidence type="ECO:0000256" key="1">
    <source>
        <dbReference type="SAM" id="Phobius"/>
    </source>
</evidence>
<keyword evidence="1" id="KW-0472">Membrane</keyword>
<evidence type="ECO:0000313" key="3">
    <source>
        <dbReference type="Proteomes" id="UP000070383"/>
    </source>
</evidence>
<dbReference type="AlphaFoldDB" id="A0A133KHL8"/>
<feature type="transmembrane region" description="Helical" evidence="1">
    <location>
        <begin position="54"/>
        <end position="73"/>
    </location>
</feature>
<sequence length="74" mass="8623">MEIFSIILSITGLVLLGFAYKIYFKKSYHLINGFEKDYKKGLKDENYAIRLSKVYVILGFLLFFLGLALYFHAC</sequence>
<dbReference type="PATRIC" id="fig|33036.3.peg.373"/>
<proteinExistence type="predicted"/>
<dbReference type="RefSeq" id="WP_060929010.1">
    <property type="nucleotide sequence ID" value="NZ_KQ955251.1"/>
</dbReference>
<name>A0A133KHL8_9FIRM</name>
<evidence type="ECO:0000313" key="2">
    <source>
        <dbReference type="EMBL" id="KWZ79031.1"/>
    </source>
</evidence>
<keyword evidence="1" id="KW-0812">Transmembrane</keyword>
<keyword evidence="3" id="KW-1185">Reference proteome</keyword>
<accession>A0A133KHL8</accession>